<protein>
    <submittedName>
        <fullName evidence="2">D-erythro-sphingosine kinase</fullName>
    </submittedName>
</protein>
<dbReference type="SMART" id="SM00046">
    <property type="entry name" value="DAGKc"/>
    <property type="match status" value="1"/>
</dbReference>
<dbReference type="Gene3D" id="2.60.200.40">
    <property type="match status" value="1"/>
</dbReference>
<dbReference type="InterPro" id="IPR017438">
    <property type="entry name" value="ATP-NAD_kinase_N"/>
</dbReference>
<keyword evidence="2" id="KW-0418">Kinase</keyword>
<reference evidence="2 3" key="1">
    <citation type="submission" date="2015-01" db="EMBL/GenBank/DDBJ databases">
        <title>The Genome Sequence of Cryptococcus gattii EJB2.</title>
        <authorList>
            <consortium name="The Broad Institute Genomics Platform"/>
            <person name="Cuomo C."/>
            <person name="Litvintseva A."/>
            <person name="Chen Y."/>
            <person name="Heitman J."/>
            <person name="Sun S."/>
            <person name="Springer D."/>
            <person name="Dromer F."/>
            <person name="Young S."/>
            <person name="Zeng Q."/>
            <person name="Gargeya S."/>
            <person name="Abouelleil A."/>
            <person name="Alvarado L."/>
            <person name="Chapman S.B."/>
            <person name="Gainer-Dewar J."/>
            <person name="Goldberg J."/>
            <person name="Griggs A."/>
            <person name="Gujja S."/>
            <person name="Hansen M."/>
            <person name="Howarth C."/>
            <person name="Imamovic A."/>
            <person name="Larimer J."/>
            <person name="Murphy C."/>
            <person name="Naylor J."/>
            <person name="Pearson M."/>
            <person name="Priest M."/>
            <person name="Roberts A."/>
            <person name="Saif S."/>
            <person name="Shea T."/>
            <person name="Sykes S."/>
            <person name="Wortman J."/>
            <person name="Nusbaum C."/>
            <person name="Birren B."/>
        </authorList>
    </citation>
    <scope>NUCLEOTIDE SEQUENCE [LARGE SCALE GENOMIC DNA]</scope>
    <source>
        <strain evidence="2 3">EJB2</strain>
    </source>
</reference>
<evidence type="ECO:0000313" key="3">
    <source>
        <dbReference type="Proteomes" id="UP000054272"/>
    </source>
</evidence>
<dbReference type="Gene3D" id="3.40.50.10330">
    <property type="entry name" value="Probable inorganic polyphosphate/atp-NAD kinase, domain 1"/>
    <property type="match status" value="1"/>
</dbReference>
<dbReference type="GO" id="GO:0016301">
    <property type="term" value="F:kinase activity"/>
    <property type="evidence" value="ECO:0007669"/>
    <property type="project" value="UniProtKB-KW"/>
</dbReference>
<proteinExistence type="predicted"/>
<dbReference type="InterPro" id="IPR016064">
    <property type="entry name" value="NAD/diacylglycerol_kinase_sf"/>
</dbReference>
<dbReference type="InterPro" id="IPR050187">
    <property type="entry name" value="Lipid_Phosphate_FormReg"/>
</dbReference>
<dbReference type="Proteomes" id="UP000054272">
    <property type="component" value="Unassembled WGS sequence"/>
</dbReference>
<gene>
    <name evidence="2" type="ORF">I306_02240</name>
</gene>
<keyword evidence="2" id="KW-0808">Transferase</keyword>
<feature type="domain" description="DAGKc" evidence="1">
    <location>
        <begin position="111"/>
        <end position="251"/>
    </location>
</feature>
<evidence type="ECO:0000313" key="2">
    <source>
        <dbReference type="EMBL" id="KIR80783.1"/>
    </source>
</evidence>
<dbReference type="Pfam" id="PF00781">
    <property type="entry name" value="DAGK_cat"/>
    <property type="match status" value="1"/>
</dbReference>
<keyword evidence="3" id="KW-1185">Reference proteome</keyword>
<dbReference type="EMBL" id="KN848630">
    <property type="protein sequence ID" value="KIR80783.1"/>
    <property type="molecule type" value="Genomic_DNA"/>
</dbReference>
<accession>A0ABR5BZ50</accession>
<dbReference type="PANTHER" id="PTHR12358">
    <property type="entry name" value="SPHINGOSINE KINASE"/>
    <property type="match status" value="1"/>
</dbReference>
<dbReference type="InterPro" id="IPR001206">
    <property type="entry name" value="Diacylglycerol_kinase_cat_dom"/>
</dbReference>
<evidence type="ECO:0000259" key="1">
    <source>
        <dbReference type="PROSITE" id="PS50146"/>
    </source>
</evidence>
<dbReference type="PROSITE" id="PS50146">
    <property type="entry name" value="DAGK"/>
    <property type="match status" value="1"/>
</dbReference>
<dbReference type="SUPFAM" id="SSF111331">
    <property type="entry name" value="NAD kinase/diacylglycerol kinase-like"/>
    <property type="match status" value="1"/>
</dbReference>
<sequence>MRPPNQLPVILNNNNLGLLAIQRSTLDVLQLSSDGRPPKRLVTCPLRNVLKAYLAPAPENSARRLDLHFLGGGKGTQLKLVKLHVLVEPIDIPETNEWTRCLMEAAYGSIEPFRNVLILVNPVGGKGKAKNIVQDTVIPILEAAGATVTVQETTHRLHAEEIARSMDLVYDVIATASGDGLVYEVVNGLAARSDARKALLTPIAPIPTGSANAVCTNLFGVKDTFNIHLATLNIIKGCRLPIDLCSILILPSMTRRFAFLSQAIGLMVDLDIGTENLRWMGDTRFLVGFLKGIANNKGAFCRLRLKVVEDDKQDMARKAKERIRQRTIDGSGVVPLTNQMKSMSVDGDTPVSTNDDIPAAGHGPPAMIQEPTPSASLPIPKSANANYVPDHGPIPDAQPLKYDGTWITIESLPKKPSTKLKNSTQSLKAPPKASTQNKWVDGQGILYFYAGMMPWVARDLMQWPVSIPGDGLIDVVVQSVVPRLTMANAIAGAEKGEAYWMDCQYYYKVSQFIAENLDIENQPLFTIDGEAFPFESFHVEVHTRVANLLSLNGDFFTSDFLKKPTGKN</sequence>
<organism evidence="2 3">
    <name type="scientific">Cryptococcus gattii EJB2</name>
    <dbReference type="NCBI Taxonomy" id="1296103"/>
    <lineage>
        <taxon>Eukaryota</taxon>
        <taxon>Fungi</taxon>
        <taxon>Dikarya</taxon>
        <taxon>Basidiomycota</taxon>
        <taxon>Agaricomycotina</taxon>
        <taxon>Tremellomycetes</taxon>
        <taxon>Tremellales</taxon>
        <taxon>Cryptococcaceae</taxon>
        <taxon>Cryptococcus</taxon>
        <taxon>Cryptococcus gattii species complex</taxon>
    </lineage>
</organism>
<dbReference type="PANTHER" id="PTHR12358:SF31">
    <property type="entry name" value="ACYLGLYCEROL KINASE, MITOCHONDRIAL"/>
    <property type="match status" value="1"/>
</dbReference>
<name>A0ABR5BZ50_9TREE</name>